<dbReference type="PANTHER" id="PTHR46394:SF1">
    <property type="entry name" value="PNPLA DOMAIN-CONTAINING PROTEIN"/>
    <property type="match status" value="1"/>
</dbReference>
<dbReference type="Pfam" id="PF01734">
    <property type="entry name" value="Patatin"/>
    <property type="match status" value="1"/>
</dbReference>
<evidence type="ECO:0000256" key="2">
    <source>
        <dbReference type="PROSITE-ProRule" id="PRU01161"/>
    </source>
</evidence>
<dbReference type="RefSeq" id="WP_377927576.1">
    <property type="nucleotide sequence ID" value="NZ_JBHUEM010000007.1"/>
</dbReference>
<dbReference type="PANTHER" id="PTHR46394">
    <property type="entry name" value="ANNEXIN"/>
    <property type="match status" value="1"/>
</dbReference>
<feature type="active site" description="Nucleophile" evidence="2">
    <location>
        <position position="38"/>
    </location>
</feature>
<keyword evidence="1 2" id="KW-0443">Lipid metabolism</keyword>
<dbReference type="EMBL" id="JBHUEM010000007">
    <property type="protein sequence ID" value="MFD1736427.1"/>
    <property type="molecule type" value="Genomic_DNA"/>
</dbReference>
<keyword evidence="5" id="KW-1185">Reference proteome</keyword>
<dbReference type="SUPFAM" id="SSF52151">
    <property type="entry name" value="FabD/lysophospholipase-like"/>
    <property type="match status" value="1"/>
</dbReference>
<sequence length="298" mass="33935">MKIDLVFSGGGIRGYALIGAIKALEEKGYSFGRVAGTSAGACLAAFVAAGYKGEEIQQMMDEVDLQKFLDTRKNFLPSMISKWFLLYWRLGLYRGLILEQWIEAHLQKKGVRVFGDLPEGVLRVVASDLTNSRMMVIPDDLNRYGYDPQEFSVAKAVRMSAGIPYFFEPAKLEQVGNKRSRQPIIVDGGVLSNFPIWLFEQVRKEHKRPLLGIQLSPKLENRPPNKIKNAIDLFKALFETMMDAHDLRYISRSVEKNIIFIPVENVLSRDFEVTKEKRQEVVNVGYAKATEFLKTWSF</sequence>
<keyword evidence="2" id="KW-0378">Hydrolase</keyword>
<evidence type="ECO:0000259" key="3">
    <source>
        <dbReference type="PROSITE" id="PS51635"/>
    </source>
</evidence>
<gene>
    <name evidence="4" type="ORF">ACFSCX_07605</name>
</gene>
<dbReference type="CDD" id="cd07207">
    <property type="entry name" value="Pat_ExoU_VipD_like"/>
    <property type="match status" value="1"/>
</dbReference>
<evidence type="ECO:0000256" key="1">
    <source>
        <dbReference type="ARBA" id="ARBA00023098"/>
    </source>
</evidence>
<dbReference type="InterPro" id="IPR016035">
    <property type="entry name" value="Acyl_Trfase/lysoPLipase"/>
</dbReference>
<dbReference type="InterPro" id="IPR002641">
    <property type="entry name" value="PNPLA_dom"/>
</dbReference>
<accession>A0ABW4LMN1</accession>
<reference evidence="5" key="1">
    <citation type="journal article" date="2019" name="Int. J. Syst. Evol. Microbiol.">
        <title>The Global Catalogue of Microorganisms (GCM) 10K type strain sequencing project: providing services to taxonomists for standard genome sequencing and annotation.</title>
        <authorList>
            <consortium name="The Broad Institute Genomics Platform"/>
            <consortium name="The Broad Institute Genome Sequencing Center for Infectious Disease"/>
            <person name="Wu L."/>
            <person name="Ma J."/>
        </authorList>
    </citation>
    <scope>NUCLEOTIDE SEQUENCE [LARGE SCALE GENOMIC DNA]</scope>
    <source>
        <strain evidence="5">CCUG 49339</strain>
    </source>
</reference>
<keyword evidence="2" id="KW-0442">Lipid degradation</keyword>
<proteinExistence type="predicted"/>
<name>A0ABW4LMN1_9BACI</name>
<feature type="active site" description="Proton acceptor" evidence="2">
    <location>
        <position position="187"/>
    </location>
</feature>
<comment type="caution">
    <text evidence="4">The sequence shown here is derived from an EMBL/GenBank/DDBJ whole genome shotgun (WGS) entry which is preliminary data.</text>
</comment>
<protein>
    <submittedName>
        <fullName evidence="4">Patatin-like phospholipase family protein</fullName>
    </submittedName>
</protein>
<dbReference type="PROSITE" id="PS51635">
    <property type="entry name" value="PNPLA"/>
    <property type="match status" value="1"/>
</dbReference>
<evidence type="ECO:0000313" key="4">
    <source>
        <dbReference type="EMBL" id="MFD1736427.1"/>
    </source>
</evidence>
<feature type="short sequence motif" description="GXSXG" evidence="2">
    <location>
        <begin position="36"/>
        <end position="40"/>
    </location>
</feature>
<feature type="short sequence motif" description="DGA/G" evidence="2">
    <location>
        <begin position="187"/>
        <end position="189"/>
    </location>
</feature>
<organism evidence="4 5">
    <name type="scientific">Bacillus salitolerans</name>
    <dbReference type="NCBI Taxonomy" id="1437434"/>
    <lineage>
        <taxon>Bacteria</taxon>
        <taxon>Bacillati</taxon>
        <taxon>Bacillota</taxon>
        <taxon>Bacilli</taxon>
        <taxon>Bacillales</taxon>
        <taxon>Bacillaceae</taxon>
        <taxon>Bacillus</taxon>
    </lineage>
</organism>
<feature type="domain" description="PNPLA" evidence="3">
    <location>
        <begin position="5"/>
        <end position="200"/>
    </location>
</feature>
<feature type="short sequence motif" description="GXGXXG" evidence="2">
    <location>
        <begin position="9"/>
        <end position="14"/>
    </location>
</feature>
<evidence type="ECO:0000313" key="5">
    <source>
        <dbReference type="Proteomes" id="UP001597214"/>
    </source>
</evidence>
<dbReference type="Proteomes" id="UP001597214">
    <property type="component" value="Unassembled WGS sequence"/>
</dbReference>
<dbReference type="Gene3D" id="3.40.1090.10">
    <property type="entry name" value="Cytosolic phospholipase A2 catalytic domain"/>
    <property type="match status" value="2"/>
</dbReference>
<dbReference type="InterPro" id="IPR052580">
    <property type="entry name" value="Lipid_Hydrolase"/>
</dbReference>